<dbReference type="RefSeq" id="WP_200486140.1">
    <property type="nucleotide sequence ID" value="NZ_JAEPIV010000013.1"/>
</dbReference>
<dbReference type="InterPro" id="IPR016545">
    <property type="entry name" value="UCP009120_prtse"/>
</dbReference>
<reference evidence="1 2" key="1">
    <citation type="submission" date="2021-01" db="EMBL/GenBank/DDBJ databases">
        <title>Azospirillum sp. YIM DDC1 draft genome.</title>
        <authorList>
            <person name="Wang Y.-X."/>
        </authorList>
    </citation>
    <scope>NUCLEOTIDE SEQUENCE [LARGE SCALE GENOMIC DNA]</scope>
    <source>
        <strain evidence="1 2">YIM DDC1</strain>
    </source>
</reference>
<dbReference type="SUPFAM" id="SSF56235">
    <property type="entry name" value="N-terminal nucleophile aminohydrolases (Ntn hydrolases)"/>
    <property type="match status" value="1"/>
</dbReference>
<dbReference type="InterPro" id="IPR029055">
    <property type="entry name" value="Ntn_hydrolases_N"/>
</dbReference>
<protein>
    <submittedName>
        <fullName evidence="1">Peptidase</fullName>
    </submittedName>
</protein>
<dbReference type="InterPro" id="IPR001353">
    <property type="entry name" value="Proteasome_sua/b"/>
</dbReference>
<dbReference type="EMBL" id="JAEPIV010000013">
    <property type="protein sequence ID" value="MBK4721320.1"/>
    <property type="molecule type" value="Genomic_DNA"/>
</dbReference>
<name>A0ABS1I2X0_9PROT</name>
<keyword evidence="2" id="KW-1185">Reference proteome</keyword>
<comment type="caution">
    <text evidence="1">The sequence shown here is derived from an EMBL/GenBank/DDBJ whole genome shotgun (WGS) entry which is preliminary data.</text>
</comment>
<dbReference type="PIRSF" id="PIRSF009120">
    <property type="entry name" value="UCP009120_prtse"/>
    <property type="match status" value="1"/>
</dbReference>
<dbReference type="Proteomes" id="UP000654452">
    <property type="component" value="Unassembled WGS sequence"/>
</dbReference>
<evidence type="ECO:0000313" key="1">
    <source>
        <dbReference type="EMBL" id="MBK4721320.1"/>
    </source>
</evidence>
<proteinExistence type="predicted"/>
<gene>
    <name evidence="1" type="ORF">JJL56_20920</name>
</gene>
<sequence>MTYCLGIKTRDGLIGLSDGRITSGSQLSSARKVTMVGGGGDRFFILNSGLRSVRDKTLAYLRRDMSRRRGETYPTMLDALSAFTACLRQVAVEDKEALEASKLAFNLHAIIGGQLAEDREPYMFLVYPEGNWIEVDERTPYLSIGATAYGKPILDRALSYNTDMQTALKIAYLSFDSTRFSSNDVGFPIDMVTFNAEERLWRQSNFDYDDLVEQRLWWNRNITELARRMPDGPWVDTLLSAGARAAVTEEEVV</sequence>
<evidence type="ECO:0000313" key="2">
    <source>
        <dbReference type="Proteomes" id="UP000654452"/>
    </source>
</evidence>
<organism evidence="1 2">
    <name type="scientific">Azospirillum aestuarii</name>
    <dbReference type="NCBI Taxonomy" id="2802052"/>
    <lineage>
        <taxon>Bacteria</taxon>
        <taxon>Pseudomonadati</taxon>
        <taxon>Pseudomonadota</taxon>
        <taxon>Alphaproteobacteria</taxon>
        <taxon>Rhodospirillales</taxon>
        <taxon>Azospirillaceae</taxon>
        <taxon>Azospirillum</taxon>
    </lineage>
</organism>
<dbReference type="Pfam" id="PF00227">
    <property type="entry name" value="Proteasome"/>
    <property type="match status" value="1"/>
</dbReference>
<accession>A0ABS1I2X0</accession>
<dbReference type="Gene3D" id="3.60.20.10">
    <property type="entry name" value="Glutamine Phosphoribosylpyrophosphate, subunit 1, domain 1"/>
    <property type="match status" value="1"/>
</dbReference>